<name>A0A813K6B6_POLGL</name>
<dbReference type="EMBL" id="CAJNNW010028206">
    <property type="protein sequence ID" value="CAE8695156.1"/>
    <property type="molecule type" value="Genomic_DNA"/>
</dbReference>
<dbReference type="Proteomes" id="UP000626109">
    <property type="component" value="Unassembled WGS sequence"/>
</dbReference>
<dbReference type="SUPFAM" id="SSF52200">
    <property type="entry name" value="Toll/Interleukin receptor TIR domain"/>
    <property type="match status" value="1"/>
</dbReference>
<evidence type="ECO:0000313" key="2">
    <source>
        <dbReference type="EMBL" id="CAE8695156.1"/>
    </source>
</evidence>
<feature type="transmembrane region" description="Helical" evidence="1">
    <location>
        <begin position="86"/>
        <end position="114"/>
    </location>
</feature>
<protein>
    <recommendedName>
        <fullName evidence="4">TIR domain-containing protein</fullName>
    </recommendedName>
</protein>
<keyword evidence="1" id="KW-1133">Transmembrane helix</keyword>
<keyword evidence="1" id="KW-0812">Transmembrane</keyword>
<evidence type="ECO:0000256" key="1">
    <source>
        <dbReference type="SAM" id="Phobius"/>
    </source>
</evidence>
<comment type="caution">
    <text evidence="2">The sequence shown here is derived from an EMBL/GenBank/DDBJ whole genome shotgun (WGS) entry which is preliminary data.</text>
</comment>
<evidence type="ECO:0008006" key="4">
    <source>
        <dbReference type="Google" id="ProtNLM"/>
    </source>
</evidence>
<reference evidence="2" key="1">
    <citation type="submission" date="2021-02" db="EMBL/GenBank/DDBJ databases">
        <authorList>
            <person name="Dougan E. K."/>
            <person name="Rhodes N."/>
            <person name="Thang M."/>
            <person name="Chan C."/>
        </authorList>
    </citation>
    <scope>NUCLEOTIDE SEQUENCE</scope>
</reference>
<feature type="transmembrane region" description="Helical" evidence="1">
    <location>
        <begin position="134"/>
        <end position="157"/>
    </location>
</feature>
<dbReference type="Gene3D" id="3.40.50.10140">
    <property type="entry name" value="Toll/interleukin-1 receptor homology (TIR) domain"/>
    <property type="match status" value="1"/>
</dbReference>
<proteinExistence type="predicted"/>
<dbReference type="AlphaFoldDB" id="A0A813K6B6"/>
<keyword evidence="1" id="KW-0472">Membrane</keyword>
<accession>A0A813K6B6</accession>
<gene>
    <name evidence="2" type="ORF">PGLA2088_LOCUS29214</name>
</gene>
<dbReference type="InterPro" id="IPR035897">
    <property type="entry name" value="Toll_tir_struct_dom_sf"/>
</dbReference>
<organism evidence="2 3">
    <name type="scientific">Polarella glacialis</name>
    <name type="common">Dinoflagellate</name>
    <dbReference type="NCBI Taxonomy" id="89957"/>
    <lineage>
        <taxon>Eukaryota</taxon>
        <taxon>Sar</taxon>
        <taxon>Alveolata</taxon>
        <taxon>Dinophyceae</taxon>
        <taxon>Suessiales</taxon>
        <taxon>Suessiaceae</taxon>
        <taxon>Polarella</taxon>
    </lineage>
</organism>
<sequence>MALARSVSDMRVLERTNTALHSLRHPGSRMHQCGVSVATVMDFGGRHFSPNSVEKDHDALSFPTDKYDYFISHSWRTSRMAKYAALLYYTSLVPAVCAGLAAGILAFALTVHGILPPFGLIEGDVFGTREPMPVSSWCVVMGGCTCFATLVTWARLFDLADSTRSTKVSYFFDRLCIIQDDAELKQAGIDSIGAFLRNSDSMLVLWSPEYFTRLWCCFELAVFLEKSTNLEFKSLLQNSYAEMRQASKGATLDIPRNSSPNDSNNEETVPARIAMATSAHGMKNETPDRKLVIIPV</sequence>
<evidence type="ECO:0000313" key="3">
    <source>
        <dbReference type="Proteomes" id="UP000626109"/>
    </source>
</evidence>